<dbReference type="InParanoid" id="Q2GZY2"/>
<feature type="compositionally biased region" description="Basic residues" evidence="1">
    <location>
        <begin position="898"/>
        <end position="911"/>
    </location>
</feature>
<evidence type="ECO:0000313" key="2">
    <source>
        <dbReference type="EMBL" id="EAQ88295.1"/>
    </source>
</evidence>
<dbReference type="HOGENOM" id="CLU_012924_0_0_1"/>
<sequence>MAVRNGGRSGSRNGDENTSTCPTLSNSDLHLEPSQHHDALSCVTKETSQEDCARHRFIVWAAVKRNSSTRMTPQERLECPLLRCTQRFLDHESMLKHLAKCRYLASGEYWCYDHMRLERFDDLKCKRCLGHPSKRRKMLSLAKTFFHSLGHKGKRGPGAAFIDDEVLRQPPPSYDSLNIPTTDANASELPSTEILEIDSFEVSILDPTPAPAPLLEPTPAPAPGDGIDPQALLMPTVPALPELDSTETFTQWQPGSGFTPSPYPISGYPFPPATMSTPSTFDAQLFATPHDSDLLRGATFKSALQLTTGGLANRRQVPRQPRGRVLRLRAAAWASRLARGPVDSQYRLQHERGELRQLDDLFGSDWTPAPGIAPVETTVQPIEMGEPEVEQTNTCFSETKSLVGSAWDALQEHILSSMVKLQGHRGNYIANQLSSMSIETVAATGLRALQSLIDGQQPSSASDALCLIHLVYAFSLVLHGQEAADRANSLFLQSLVYVNGLPSNDRKLYHQIVLNIWQPPNFNPTEASRHLSAALGNTSGLSLDPKGKSPEGSIKGLGRRNDAVLAVSRDFLDELEISLLDQDPPPLNAQGPDVHIAHLKDVNPTGLMEVALVSTAKGVLKMLVQRFNDASLRTMLEEIYQRLRTCSICSIRRFEVELLQAGKVSYTNRDFGCFANNEMQTCLPTGKFLGDFVPNVRELCDRIYEQHDVGPSRRDVYHGYGVKLIESLVSEFGRSSNKPRTPPPDDIDMFLNDVSEAGNTPAHPQSATFPELNDSDSKPIQLPTPTASPGDSPARNSAGSPSEQAQQPPTETPEQQQSGQKVNADSCCDICGYRPKGDPQWFKGSMAKHIKLQHSKAPPKIYKCPYPGCTSQYKNRPDNLRQHQIEKNHWVQGDKSTSRRPNKRKKVAEED</sequence>
<dbReference type="EMBL" id="CH408032">
    <property type="protein sequence ID" value="EAQ88295.1"/>
    <property type="molecule type" value="Genomic_DNA"/>
</dbReference>
<evidence type="ECO:0000313" key="3">
    <source>
        <dbReference type="Proteomes" id="UP000001056"/>
    </source>
</evidence>
<dbReference type="RefSeq" id="XP_001224128.1">
    <property type="nucleotide sequence ID" value="XM_001224127.1"/>
</dbReference>
<dbReference type="Proteomes" id="UP000001056">
    <property type="component" value="Unassembled WGS sequence"/>
</dbReference>
<dbReference type="STRING" id="306901.Q2GZY2"/>
<feature type="region of interest" description="Disordered" evidence="1">
    <location>
        <begin position="885"/>
        <end position="911"/>
    </location>
</feature>
<proteinExistence type="predicted"/>
<name>Q2GZY2_CHAGB</name>
<accession>Q2GZY2</accession>
<dbReference type="AlphaFoldDB" id="Q2GZY2"/>
<dbReference type="OrthoDB" id="5366163at2759"/>
<feature type="compositionally biased region" description="Low complexity" evidence="1">
    <location>
        <begin position="800"/>
        <end position="818"/>
    </location>
</feature>
<dbReference type="GeneID" id="4391560"/>
<dbReference type="VEuPathDB" id="FungiDB:CHGG_04914"/>
<evidence type="ECO:0000256" key="1">
    <source>
        <dbReference type="SAM" id="MobiDB-lite"/>
    </source>
</evidence>
<feature type="compositionally biased region" description="Polar residues" evidence="1">
    <location>
        <begin position="16"/>
        <end position="28"/>
    </location>
</feature>
<dbReference type="OMA" id="ICGYRPK"/>
<dbReference type="eggNOG" id="ENOG502RQ3J">
    <property type="taxonomic scope" value="Eukaryota"/>
</dbReference>
<feature type="region of interest" description="Disordered" evidence="1">
    <location>
        <begin position="732"/>
        <end position="821"/>
    </location>
</feature>
<gene>
    <name evidence="2" type="ORF">CHGG_04914</name>
</gene>
<dbReference type="Gene3D" id="3.30.160.60">
    <property type="entry name" value="Classic Zinc Finger"/>
    <property type="match status" value="1"/>
</dbReference>
<protein>
    <submittedName>
        <fullName evidence="2">Uncharacterized protein</fullName>
    </submittedName>
</protein>
<organism evidence="2 3">
    <name type="scientific">Chaetomium globosum (strain ATCC 6205 / CBS 148.51 / DSM 1962 / NBRC 6347 / NRRL 1970)</name>
    <name type="common">Soil fungus</name>
    <dbReference type="NCBI Taxonomy" id="306901"/>
    <lineage>
        <taxon>Eukaryota</taxon>
        <taxon>Fungi</taxon>
        <taxon>Dikarya</taxon>
        <taxon>Ascomycota</taxon>
        <taxon>Pezizomycotina</taxon>
        <taxon>Sordariomycetes</taxon>
        <taxon>Sordariomycetidae</taxon>
        <taxon>Sordariales</taxon>
        <taxon>Chaetomiaceae</taxon>
        <taxon>Chaetomium</taxon>
    </lineage>
</organism>
<feature type="compositionally biased region" description="Low complexity" evidence="1">
    <location>
        <begin position="1"/>
        <end position="12"/>
    </location>
</feature>
<keyword evidence="3" id="KW-1185">Reference proteome</keyword>
<feature type="region of interest" description="Disordered" evidence="1">
    <location>
        <begin position="1"/>
        <end position="28"/>
    </location>
</feature>
<reference evidence="3" key="1">
    <citation type="journal article" date="2015" name="Genome Announc.">
        <title>Draft genome sequence of the cellulolytic fungus Chaetomium globosum.</title>
        <authorList>
            <person name="Cuomo C.A."/>
            <person name="Untereiner W.A."/>
            <person name="Ma L.-J."/>
            <person name="Grabherr M."/>
            <person name="Birren B.W."/>
        </authorList>
    </citation>
    <scope>NUCLEOTIDE SEQUENCE [LARGE SCALE GENOMIC DNA]</scope>
    <source>
        <strain evidence="3">ATCC 6205 / CBS 148.51 / DSM 1962 / NBRC 6347 / NRRL 1970</strain>
    </source>
</reference>
<feature type="compositionally biased region" description="Polar residues" evidence="1">
    <location>
        <begin position="783"/>
        <end position="799"/>
    </location>
</feature>